<comment type="caution">
    <text evidence="9">The sequence shown here is derived from an EMBL/GenBank/DDBJ whole genome shotgun (WGS) entry which is preliminary data.</text>
</comment>
<dbReference type="InterPro" id="IPR045249">
    <property type="entry name" value="HARBI1-like"/>
</dbReference>
<keyword evidence="5" id="KW-0479">Metal-binding</keyword>
<keyword evidence="4" id="KW-0540">Nuclease</keyword>
<reference evidence="9 10" key="1">
    <citation type="submission" date="2024-04" db="EMBL/GenBank/DDBJ databases">
        <title>The reference genome of an endangered Asteraceae, Deinandra increscens subsp. villosa, native to the Central Coast of California.</title>
        <authorList>
            <person name="Guilliams M."/>
            <person name="Hasenstab-Lehman K."/>
            <person name="Meyer R."/>
            <person name="Mcevoy S."/>
        </authorList>
    </citation>
    <scope>NUCLEOTIDE SEQUENCE [LARGE SCALE GENOMIC DNA]</scope>
    <source>
        <tissue evidence="9">Leaf</tissue>
    </source>
</reference>
<evidence type="ECO:0000259" key="8">
    <source>
        <dbReference type="Pfam" id="PF13359"/>
    </source>
</evidence>
<evidence type="ECO:0000256" key="1">
    <source>
        <dbReference type="ARBA" id="ARBA00001968"/>
    </source>
</evidence>
<dbReference type="PANTHER" id="PTHR22930:SF265">
    <property type="entry name" value="MYB_SANT-LIKE DOMAIN, HARBINGER TRANSPOSASE-DERIVED NUCLEASE DOMAIN-CONTAINING PROTEIN"/>
    <property type="match status" value="1"/>
</dbReference>
<dbReference type="PANTHER" id="PTHR22930">
    <property type="match status" value="1"/>
</dbReference>
<dbReference type="GO" id="GO:0004518">
    <property type="term" value="F:nuclease activity"/>
    <property type="evidence" value="ECO:0007669"/>
    <property type="project" value="UniProtKB-KW"/>
</dbReference>
<name>A0AAP0DAR7_9ASTR</name>
<evidence type="ECO:0000313" key="9">
    <source>
        <dbReference type="EMBL" id="KAK9071725.1"/>
    </source>
</evidence>
<feature type="domain" description="DDE Tnp4" evidence="8">
    <location>
        <begin position="38"/>
        <end position="204"/>
    </location>
</feature>
<comment type="subcellular location">
    <subcellularLocation>
        <location evidence="2">Nucleus</location>
    </subcellularLocation>
</comment>
<evidence type="ECO:0000256" key="4">
    <source>
        <dbReference type="ARBA" id="ARBA00022722"/>
    </source>
</evidence>
<sequence length="247" mass="28004">MMSFAREIIVPTSSDETTNISERHQRLKAIFPGAIGALDGTLVHAVVPTNQQNCYRGRGKVVCYQNVLGICDFDMIFTFVWAGWEGIAHDSRVLKEVASNPTSGFPFPPPDVTLTFIDKYYLCDAAYTNTRGFLTPYRNTRYWLADFRRRRPISKEERFNHAHAQLRNVIERAYGVLKARFPILKQMAPYPFPVQRDVVIACFAMNMVTPNMQGGGSEGIEWGLEGTEYMTTLRNQIADQLFSTASN</sequence>
<dbReference type="GO" id="GO:0005634">
    <property type="term" value="C:nucleus"/>
    <property type="evidence" value="ECO:0007669"/>
    <property type="project" value="UniProtKB-SubCell"/>
</dbReference>
<evidence type="ECO:0000256" key="3">
    <source>
        <dbReference type="ARBA" id="ARBA00006958"/>
    </source>
</evidence>
<comment type="cofactor">
    <cofactor evidence="1">
        <name>a divalent metal cation</name>
        <dbReference type="ChEBI" id="CHEBI:60240"/>
    </cofactor>
</comment>
<dbReference type="GO" id="GO:0016787">
    <property type="term" value="F:hydrolase activity"/>
    <property type="evidence" value="ECO:0007669"/>
    <property type="project" value="UniProtKB-KW"/>
</dbReference>
<evidence type="ECO:0000313" key="10">
    <source>
        <dbReference type="Proteomes" id="UP001408789"/>
    </source>
</evidence>
<evidence type="ECO:0000256" key="2">
    <source>
        <dbReference type="ARBA" id="ARBA00004123"/>
    </source>
</evidence>
<dbReference type="GO" id="GO:0046872">
    <property type="term" value="F:metal ion binding"/>
    <property type="evidence" value="ECO:0007669"/>
    <property type="project" value="UniProtKB-KW"/>
</dbReference>
<dbReference type="EMBL" id="JBCNJP010000010">
    <property type="protein sequence ID" value="KAK9071725.1"/>
    <property type="molecule type" value="Genomic_DNA"/>
</dbReference>
<keyword evidence="6" id="KW-0378">Hydrolase</keyword>
<keyword evidence="10" id="KW-1185">Reference proteome</keyword>
<dbReference type="InterPro" id="IPR027806">
    <property type="entry name" value="HARBI1_dom"/>
</dbReference>
<organism evidence="9 10">
    <name type="scientific">Deinandra increscens subsp. villosa</name>
    <dbReference type="NCBI Taxonomy" id="3103831"/>
    <lineage>
        <taxon>Eukaryota</taxon>
        <taxon>Viridiplantae</taxon>
        <taxon>Streptophyta</taxon>
        <taxon>Embryophyta</taxon>
        <taxon>Tracheophyta</taxon>
        <taxon>Spermatophyta</taxon>
        <taxon>Magnoliopsida</taxon>
        <taxon>eudicotyledons</taxon>
        <taxon>Gunneridae</taxon>
        <taxon>Pentapetalae</taxon>
        <taxon>asterids</taxon>
        <taxon>campanulids</taxon>
        <taxon>Asterales</taxon>
        <taxon>Asteraceae</taxon>
        <taxon>Asteroideae</taxon>
        <taxon>Heliantheae alliance</taxon>
        <taxon>Madieae</taxon>
        <taxon>Madiinae</taxon>
        <taxon>Deinandra</taxon>
    </lineage>
</organism>
<evidence type="ECO:0000256" key="6">
    <source>
        <dbReference type="ARBA" id="ARBA00022801"/>
    </source>
</evidence>
<evidence type="ECO:0000256" key="7">
    <source>
        <dbReference type="ARBA" id="ARBA00023242"/>
    </source>
</evidence>
<dbReference type="Proteomes" id="UP001408789">
    <property type="component" value="Unassembled WGS sequence"/>
</dbReference>
<protein>
    <recommendedName>
        <fullName evidence="8">DDE Tnp4 domain-containing protein</fullName>
    </recommendedName>
</protein>
<proteinExistence type="inferred from homology"/>
<dbReference type="AlphaFoldDB" id="A0AAP0DAR7"/>
<gene>
    <name evidence="9" type="ORF">SSX86_008154</name>
</gene>
<dbReference type="Pfam" id="PF13359">
    <property type="entry name" value="DDE_Tnp_4"/>
    <property type="match status" value="1"/>
</dbReference>
<keyword evidence="7" id="KW-0539">Nucleus</keyword>
<comment type="similarity">
    <text evidence="3">Belongs to the HARBI1 family.</text>
</comment>
<accession>A0AAP0DAR7</accession>
<evidence type="ECO:0000256" key="5">
    <source>
        <dbReference type="ARBA" id="ARBA00022723"/>
    </source>
</evidence>